<evidence type="ECO:0000313" key="3">
    <source>
        <dbReference type="Proteomes" id="UP001361239"/>
    </source>
</evidence>
<accession>A0ABU8RQ16</accession>
<feature type="domain" description="Amidohydrolase-related" evidence="1">
    <location>
        <begin position="49"/>
        <end position="404"/>
    </location>
</feature>
<dbReference type="Gene3D" id="2.30.40.10">
    <property type="entry name" value="Urease, subunit C, domain 1"/>
    <property type="match status" value="1"/>
</dbReference>
<dbReference type="RefSeq" id="WP_339585109.1">
    <property type="nucleotide sequence ID" value="NZ_JBBHJZ010000001.1"/>
</dbReference>
<name>A0ABU8RQ16_9SPHN</name>
<dbReference type="InterPro" id="IPR032466">
    <property type="entry name" value="Metal_Hydrolase"/>
</dbReference>
<dbReference type="SUPFAM" id="SSF51338">
    <property type="entry name" value="Composite domain of metallo-dependent hydrolases"/>
    <property type="match status" value="1"/>
</dbReference>
<dbReference type="InterPro" id="IPR006680">
    <property type="entry name" value="Amidohydro-rel"/>
</dbReference>
<dbReference type="InterPro" id="IPR057744">
    <property type="entry name" value="OTAase-like"/>
</dbReference>
<gene>
    <name evidence="2" type="ORF">WG901_00705</name>
</gene>
<organism evidence="2 3">
    <name type="scientific">Novosphingobium anseongense</name>
    <dbReference type="NCBI Taxonomy" id="3133436"/>
    <lineage>
        <taxon>Bacteria</taxon>
        <taxon>Pseudomonadati</taxon>
        <taxon>Pseudomonadota</taxon>
        <taxon>Alphaproteobacteria</taxon>
        <taxon>Sphingomonadales</taxon>
        <taxon>Sphingomonadaceae</taxon>
        <taxon>Novosphingobium</taxon>
    </lineage>
</organism>
<evidence type="ECO:0000313" key="2">
    <source>
        <dbReference type="EMBL" id="MEJ5975140.1"/>
    </source>
</evidence>
<dbReference type="CDD" id="cd01299">
    <property type="entry name" value="Met_dep_hydrolase_A"/>
    <property type="match status" value="1"/>
</dbReference>
<proteinExistence type="predicted"/>
<dbReference type="PANTHER" id="PTHR43135">
    <property type="entry name" value="ALPHA-D-RIBOSE 1-METHYLPHOSPHONATE 5-TRIPHOSPHATE DIPHOSPHATASE"/>
    <property type="match status" value="1"/>
</dbReference>
<dbReference type="EMBL" id="JBBHJZ010000001">
    <property type="protein sequence ID" value="MEJ5975140.1"/>
    <property type="molecule type" value="Genomic_DNA"/>
</dbReference>
<sequence>MTTTFTNAQVFDGRQALPGLHTVVLEGNRIASVSSGLADGDAIDLGGMTLMPGLITCHFHPDFYKFTLAQGFAGEPLGKELPPGVLMAIGVRNCRVLLESGFTGYVGATAGHDIDAQLKMAIEQGIIPGPRLRACSMHIGTTGDLNHSKNWWREMTSPGTDTFVDGPAEMRKTVREFIRRGAETIKLFTSAGHGFPGPVPRNMERDEIEAAVQAAHHRGAKVRAHCADRAMIQECVELGVDIIDHGDEIDEALIALMAQKGTVWVPSLIYPKCLLQLGWGNARMQELYDHVRAMLPKAQQAGVKILIGDDYSGVFRDVIPDDPLDHQVGNYGREFAYYAEIEGLSPAEVLAWGTANAGEVLTGGRDRLGVIEPGALADLIVVDGDPLADLSILARPNEHLKAVVRDGQFTIDRLSQARLAPATLMGVAAE</sequence>
<dbReference type="Proteomes" id="UP001361239">
    <property type="component" value="Unassembled WGS sequence"/>
</dbReference>
<comment type="caution">
    <text evidence="2">The sequence shown here is derived from an EMBL/GenBank/DDBJ whole genome shotgun (WGS) entry which is preliminary data.</text>
</comment>
<keyword evidence="3" id="KW-1185">Reference proteome</keyword>
<reference evidence="2 3" key="1">
    <citation type="submission" date="2024-03" db="EMBL/GenBank/DDBJ databases">
        <authorList>
            <person name="Jo J.-H."/>
        </authorList>
    </citation>
    <scope>NUCLEOTIDE SEQUENCE [LARGE SCALE GENOMIC DNA]</scope>
    <source>
        <strain evidence="2 3">PS1R-30</strain>
    </source>
</reference>
<dbReference type="SUPFAM" id="SSF51556">
    <property type="entry name" value="Metallo-dependent hydrolases"/>
    <property type="match status" value="1"/>
</dbReference>
<protein>
    <submittedName>
        <fullName evidence="2">Amidohydrolase family protein</fullName>
    </submittedName>
</protein>
<dbReference type="Pfam" id="PF01979">
    <property type="entry name" value="Amidohydro_1"/>
    <property type="match status" value="1"/>
</dbReference>
<dbReference type="PANTHER" id="PTHR43135:SF3">
    <property type="entry name" value="ALPHA-D-RIBOSE 1-METHYLPHOSPHONATE 5-TRIPHOSPHATE DIPHOSPHATASE"/>
    <property type="match status" value="1"/>
</dbReference>
<dbReference type="InterPro" id="IPR011059">
    <property type="entry name" value="Metal-dep_hydrolase_composite"/>
</dbReference>
<evidence type="ECO:0000259" key="1">
    <source>
        <dbReference type="Pfam" id="PF01979"/>
    </source>
</evidence>
<dbReference type="Gene3D" id="3.20.20.140">
    <property type="entry name" value="Metal-dependent hydrolases"/>
    <property type="match status" value="1"/>
</dbReference>
<dbReference type="InterPro" id="IPR051781">
    <property type="entry name" value="Metallo-dep_Hydrolase"/>
</dbReference>